<dbReference type="InterPro" id="IPR019734">
    <property type="entry name" value="TPR_rpt"/>
</dbReference>
<keyword evidence="9" id="KW-0969">Cilium</keyword>
<dbReference type="GO" id="GO:0006508">
    <property type="term" value="P:proteolysis"/>
    <property type="evidence" value="ECO:0007669"/>
    <property type="project" value="UniProtKB-KW"/>
</dbReference>
<dbReference type="InterPro" id="IPR013594">
    <property type="entry name" value="Dynein_heavy_tail"/>
</dbReference>
<keyword evidence="9" id="KW-0282">Flagellum</keyword>
<dbReference type="PROSITE" id="PS50005">
    <property type="entry name" value="TPR"/>
    <property type="match status" value="1"/>
</dbReference>
<reference evidence="7" key="1">
    <citation type="submission" date="2022-10" db="EMBL/GenBank/DDBJ databases">
        <authorList>
            <person name="Chen Y."/>
            <person name="Dougan E. K."/>
            <person name="Chan C."/>
            <person name="Rhodes N."/>
            <person name="Thang M."/>
        </authorList>
    </citation>
    <scope>NUCLEOTIDE SEQUENCE</scope>
</reference>
<evidence type="ECO:0000256" key="2">
    <source>
        <dbReference type="ARBA" id="ARBA00022670"/>
    </source>
</evidence>
<dbReference type="Pfam" id="PF02902">
    <property type="entry name" value="Peptidase_C48"/>
    <property type="match status" value="1"/>
</dbReference>
<dbReference type="SUPFAM" id="SSF48452">
    <property type="entry name" value="TPR-like"/>
    <property type="match status" value="1"/>
</dbReference>
<dbReference type="InterPro" id="IPR011990">
    <property type="entry name" value="TPR-like_helical_dom_sf"/>
</dbReference>
<evidence type="ECO:0000256" key="3">
    <source>
        <dbReference type="ARBA" id="ARBA00022801"/>
    </source>
</evidence>
<organism evidence="7">
    <name type="scientific">Cladocopium goreaui</name>
    <dbReference type="NCBI Taxonomy" id="2562237"/>
    <lineage>
        <taxon>Eukaryota</taxon>
        <taxon>Sar</taxon>
        <taxon>Alveolata</taxon>
        <taxon>Dinophyceae</taxon>
        <taxon>Suessiales</taxon>
        <taxon>Symbiodiniaceae</taxon>
        <taxon>Cladocopium</taxon>
    </lineage>
</organism>
<proteinExistence type="inferred from homology"/>
<dbReference type="Pfam" id="PF08385">
    <property type="entry name" value="DHC_N1"/>
    <property type="match status" value="1"/>
</dbReference>
<comment type="caution">
    <text evidence="7">The sequence shown here is derived from an EMBL/GenBank/DDBJ whole genome shotgun (WGS) entry which is preliminary data.</text>
</comment>
<dbReference type="SUPFAM" id="SSF54001">
    <property type="entry name" value="Cysteine proteinases"/>
    <property type="match status" value="1"/>
</dbReference>
<dbReference type="OrthoDB" id="286107at2759"/>
<keyword evidence="9" id="KW-0966">Cell projection</keyword>
<evidence type="ECO:0000313" key="9">
    <source>
        <dbReference type="EMBL" id="CAL4794561.1"/>
    </source>
</evidence>
<dbReference type="InterPro" id="IPR038765">
    <property type="entry name" value="Papain-like_cys_pep_sf"/>
</dbReference>
<evidence type="ECO:0000256" key="4">
    <source>
        <dbReference type="PROSITE-ProRule" id="PRU00339"/>
    </source>
</evidence>
<dbReference type="Gene3D" id="3.30.310.130">
    <property type="entry name" value="Ubiquitin-related"/>
    <property type="match status" value="1"/>
</dbReference>
<dbReference type="Proteomes" id="UP001152797">
    <property type="component" value="Unassembled WGS sequence"/>
</dbReference>
<evidence type="ECO:0000256" key="5">
    <source>
        <dbReference type="SAM" id="MobiDB-lite"/>
    </source>
</evidence>
<keyword evidence="3" id="KW-0378">Hydrolase</keyword>
<keyword evidence="4" id="KW-0802">TPR repeat</keyword>
<dbReference type="InterPro" id="IPR003653">
    <property type="entry name" value="Peptidase_C48_C"/>
</dbReference>
<keyword evidence="10" id="KW-1185">Reference proteome</keyword>
<dbReference type="PANTHER" id="PTHR45588:SF1">
    <property type="entry name" value="WW DOMAIN-CONTAINING PROTEIN"/>
    <property type="match status" value="1"/>
</dbReference>
<comment type="similarity">
    <text evidence="1">Belongs to the peptidase C48 family.</text>
</comment>
<dbReference type="PANTHER" id="PTHR45588">
    <property type="entry name" value="TPR DOMAIN-CONTAINING PROTEIN"/>
    <property type="match status" value="1"/>
</dbReference>
<accession>A0A9P1DDY1</accession>
<dbReference type="EMBL" id="CAMXCT010004001">
    <property type="protein sequence ID" value="CAI4007249.1"/>
    <property type="molecule type" value="Genomic_DNA"/>
</dbReference>
<feature type="region of interest" description="Disordered" evidence="5">
    <location>
        <begin position="1300"/>
        <end position="1333"/>
    </location>
</feature>
<evidence type="ECO:0000313" key="8">
    <source>
        <dbReference type="EMBL" id="CAL1160624.1"/>
    </source>
</evidence>
<gene>
    <name evidence="7" type="ORF">C1SCF055_LOCUS32814</name>
</gene>
<dbReference type="GO" id="GO:0008234">
    <property type="term" value="F:cysteine-type peptidase activity"/>
    <property type="evidence" value="ECO:0007669"/>
    <property type="project" value="InterPro"/>
</dbReference>
<reference evidence="8" key="2">
    <citation type="submission" date="2024-04" db="EMBL/GenBank/DDBJ databases">
        <authorList>
            <person name="Chen Y."/>
            <person name="Shah S."/>
            <person name="Dougan E. K."/>
            <person name="Thang M."/>
            <person name="Chan C."/>
        </authorList>
    </citation>
    <scope>NUCLEOTIDE SEQUENCE [LARGE SCALE GENOMIC DNA]</scope>
</reference>
<keyword evidence="2" id="KW-0645">Protease</keyword>
<evidence type="ECO:0000313" key="10">
    <source>
        <dbReference type="Proteomes" id="UP001152797"/>
    </source>
</evidence>
<dbReference type="PROSITE" id="PS50600">
    <property type="entry name" value="ULP_PROTEASE"/>
    <property type="match status" value="1"/>
</dbReference>
<name>A0A9P1DDY1_9DINO</name>
<dbReference type="Gene3D" id="1.10.418.20">
    <property type="match status" value="1"/>
</dbReference>
<evidence type="ECO:0000256" key="1">
    <source>
        <dbReference type="ARBA" id="ARBA00005234"/>
    </source>
</evidence>
<dbReference type="EMBL" id="CAMXCT030004001">
    <property type="protein sequence ID" value="CAL4794561.1"/>
    <property type="molecule type" value="Genomic_DNA"/>
</dbReference>
<feature type="domain" description="Ubiquitin-like protease family profile" evidence="6">
    <location>
        <begin position="1030"/>
        <end position="1233"/>
    </location>
</feature>
<evidence type="ECO:0000313" key="7">
    <source>
        <dbReference type="EMBL" id="CAI4007249.1"/>
    </source>
</evidence>
<protein>
    <submittedName>
        <fullName evidence="9">Dynein gamma chain, flagellar outer arm</fullName>
    </submittedName>
</protein>
<sequence>MAMEPDESWPPPEAERAREIYDDLGNLTFPISNGSLAQQYFDQGFRLLSAFDFRRAVLAFRAASAAEAEGCVLCQWGEAMALGPNLNSFDEPRLLASIPSAFQKAQAALHLLERLEATPMRPSSIERGLVYALKHRYVPTAAEYVMNESQLTHSYAMEMDRLLADVKTTDANYANVAALTADALMNTCPWDYWVPGVPDPGANGSTQLQLRPAAKKAMKILKSALTLSPSHPFCIHLLVHITEASQDPHLLRQVRPMAKSLPQLMPGAPHLIHMSFHTLMHTGDFHVADQDNTWATLMPRQIYPMHNLDTLSWVCRIQGRSLCSLDAAKSLEHRALSLVGSGTFETGFPPARFAAVWPLTLLAFGRYQQILDAEPPKQCQVEPFLAGIWHFAAGAAAAHLGQQRANEELHRLRRKREEVVEEMQQPAGLAWKNFHGSKAWAVYPAAQLLSLAEQELLGQLGDLNAWRRAATMEAALPYDEPPSWYLPVANRLGEALAQAGELEAAAEVYRDSLSRLPKNGWAMLGLWQLCLRRWGHENSTCHELQRCLEEFCGSSGSTASNFIFPIFSLVFPEPIDPSHAPLAFRCFLSGVSGADASNPPAVEILWLLPSLGGMSAKLEMAELLERHRVGKLIMKLRTGVTPELALRSALKKKGLKTDLESKFSVIFHNYGQELEVLKELYEKNRGSPQFVRNMPPVAGNIMWSRQLLHRIMEPMRRFHREPLVIAGGKEVKRITKMYNKMAKTLVEFEIVWHQAWMSSVENTKASLNATLIIKHPEDQKYHVNFDSEILQLIRETKTIDRMGYVDIPESARMILLQEKKSGTRRDSNQRWQLQLQPAPGCPDPVEPPMGDDGIIDIDSEDEEHRCEAEAAAAAAALAVEVPQTSVMCQLTLPPSRGIALPQVVGQVQVWRQEDSLHCLVLVDEQEYTEDEHEDLIIPIGGISAVDVKVEGPSVILTLSPPLAPTGFAVDFMAEGHRISMVSLSPSPQELRSLLATLMSWLGHLTVHGPRSLGLVPRPVKEPFALRFQGTVLEERDVDLLEDEQWFNDTIMDFFLRLAIEVAAPAKLQEEVYVAKTQFFTRLTASGASSGEKGWENVKTWTRTVTGGVASQRVLVYPVNEANLHWCVFFVCHPYMVMGNEVPQHQEDTPRIVCLDSAWEPVPKDDHIKLLKGYLRRELYNNSCNGAEYSPANIARWKRAVSGLENMQAIDGDVPKQQNVYDCGLYVLEFLLFLLRQPDQLSTLGLTSHQSWFDQSIITHRRVQMRQLVSRLLDEGRSTGQTDVSILLRDQALRAAVREALTSEPPATESAPAWEDNVPWHPPKPKARPVGPQPPAVPVPPVPPVAQVAPAQHWWDWNAWDEHVPALEAKAAVAELMSHDWKLRLPQKNVMSIAGGVSVSDRDRHNSKSTGTFPPYGEIDINIQGPPGTSREPRDVVRLVKSTVIRRRFQLIGM</sequence>
<dbReference type="EMBL" id="CAMXCT020004001">
    <property type="protein sequence ID" value="CAL1160624.1"/>
    <property type="molecule type" value="Genomic_DNA"/>
</dbReference>
<feature type="repeat" description="TPR" evidence="4">
    <location>
        <begin position="486"/>
        <end position="519"/>
    </location>
</feature>
<evidence type="ECO:0000259" key="6">
    <source>
        <dbReference type="PROSITE" id="PS50600"/>
    </source>
</evidence>
<feature type="region of interest" description="Disordered" evidence="5">
    <location>
        <begin position="1399"/>
        <end position="1432"/>
    </location>
</feature>